<reference evidence="2 4" key="1">
    <citation type="submission" date="2024-02" db="EMBL/GenBank/DDBJ databases">
        <authorList>
            <person name="Chen Y."/>
            <person name="Shah S."/>
            <person name="Dougan E. K."/>
            <person name="Thang M."/>
            <person name="Chan C."/>
        </authorList>
    </citation>
    <scope>NUCLEOTIDE SEQUENCE [LARGE SCALE GENOMIC DNA]</scope>
</reference>
<accession>A0ABP0PX92</accession>
<evidence type="ECO:0000313" key="4">
    <source>
        <dbReference type="Proteomes" id="UP001642484"/>
    </source>
</evidence>
<evidence type="ECO:0000256" key="1">
    <source>
        <dbReference type="SAM" id="MobiDB-lite"/>
    </source>
</evidence>
<feature type="region of interest" description="Disordered" evidence="1">
    <location>
        <begin position="151"/>
        <end position="193"/>
    </location>
</feature>
<evidence type="ECO:0000313" key="2">
    <source>
        <dbReference type="EMBL" id="CAK9080018.1"/>
    </source>
</evidence>
<dbReference type="EMBL" id="CAXAMN010023740">
    <property type="protein sequence ID" value="CAK9080437.1"/>
    <property type="molecule type" value="Genomic_DNA"/>
</dbReference>
<organism evidence="2 4">
    <name type="scientific">Durusdinium trenchii</name>
    <dbReference type="NCBI Taxonomy" id="1381693"/>
    <lineage>
        <taxon>Eukaryota</taxon>
        <taxon>Sar</taxon>
        <taxon>Alveolata</taxon>
        <taxon>Dinophyceae</taxon>
        <taxon>Suessiales</taxon>
        <taxon>Symbiodiniaceae</taxon>
        <taxon>Durusdinium</taxon>
    </lineage>
</organism>
<sequence>MSASYVVFDSLTSRSANAAGGRGLKVSAKSRKSRGVRNLLLEIYGKYRVGHEAKLKEVENLAAVLEPFSEVLTVASYDTAENHLPREEFDRDKYASHTEWYWIPVSGSPAKLVKPKRDAPMKKVLNFVSSQAPELQLSVTDLMVKWEAAMKENPPPEPAKAGALGDVNFDDLPPATEVLTGEEQMEESKKDEF</sequence>
<comment type="caution">
    <text evidence="2">The sequence shown here is derived from an EMBL/GenBank/DDBJ whole genome shotgun (WGS) entry which is preliminary data.</text>
</comment>
<dbReference type="EMBL" id="CAXAMN010023696">
    <property type="protein sequence ID" value="CAK9080018.1"/>
    <property type="molecule type" value="Genomic_DNA"/>
</dbReference>
<gene>
    <name evidence="2" type="ORF">CCMP2556_LOCUS39333</name>
    <name evidence="3" type="ORF">CCMP2556_LOCUS39500</name>
</gene>
<proteinExistence type="predicted"/>
<name>A0ABP0PX92_9DINO</name>
<dbReference type="Proteomes" id="UP001642484">
    <property type="component" value="Unassembled WGS sequence"/>
</dbReference>
<protein>
    <submittedName>
        <fullName evidence="2">Uncharacterized protein</fullName>
    </submittedName>
</protein>
<keyword evidence="4" id="KW-1185">Reference proteome</keyword>
<evidence type="ECO:0000313" key="3">
    <source>
        <dbReference type="EMBL" id="CAK9080437.1"/>
    </source>
</evidence>